<dbReference type="EMBL" id="JBEAAL010000017">
    <property type="protein sequence ID" value="MEQ1407333.1"/>
    <property type="molecule type" value="Genomic_DNA"/>
</dbReference>
<proteinExistence type="predicted"/>
<dbReference type="RefSeq" id="WP_348863775.1">
    <property type="nucleotide sequence ID" value="NZ_JBEAAL010000017.1"/>
</dbReference>
<sequence>MSLGQDQLDIEIFKGLAGVRLAMRRFLAFSEAVLTKAGITSQQYQALLVIKVAANNTIMIKQFANDMLLSHHAAVQLADRLVAAKLVLRTASLEDRRSVFLKLTASGEALLDTLARDHLREMLAHEPLLAESLRRLRQMGEPDA</sequence>
<evidence type="ECO:0000313" key="3">
    <source>
        <dbReference type="Proteomes" id="UP001496627"/>
    </source>
</evidence>
<keyword evidence="3" id="KW-1185">Reference proteome</keyword>
<protein>
    <submittedName>
        <fullName evidence="2">MarR family transcriptional regulator</fullName>
    </submittedName>
</protein>
<organism evidence="2 3">
    <name type="scientific">Neorhizobium phenanthreniclasticum</name>
    <dbReference type="NCBI Taxonomy" id="3157917"/>
    <lineage>
        <taxon>Bacteria</taxon>
        <taxon>Pseudomonadati</taxon>
        <taxon>Pseudomonadota</taxon>
        <taxon>Alphaproteobacteria</taxon>
        <taxon>Hyphomicrobiales</taxon>
        <taxon>Rhizobiaceae</taxon>
        <taxon>Rhizobium/Agrobacterium group</taxon>
        <taxon>Neorhizobium</taxon>
    </lineage>
</organism>
<evidence type="ECO:0000259" key="1">
    <source>
        <dbReference type="PROSITE" id="PS50995"/>
    </source>
</evidence>
<gene>
    <name evidence="2" type="ORF">ABK249_20580</name>
</gene>
<dbReference type="Pfam" id="PF12802">
    <property type="entry name" value="MarR_2"/>
    <property type="match status" value="1"/>
</dbReference>
<dbReference type="Proteomes" id="UP001496627">
    <property type="component" value="Unassembled WGS sequence"/>
</dbReference>
<dbReference type="PANTHER" id="PTHR33164:SF43">
    <property type="entry name" value="HTH-TYPE TRANSCRIPTIONAL REPRESSOR YETL"/>
    <property type="match status" value="1"/>
</dbReference>
<reference evidence="2 3" key="1">
    <citation type="submission" date="2024-05" db="EMBL/GenBank/DDBJ databases">
        <title>Neorhizobium sp. Rsf11, a plant growth promoting and heavy metal resistant PAH-degrader.</title>
        <authorList>
            <person name="Golubev S.N."/>
            <person name="Muratova A.Y."/>
            <person name="Markelova M.I."/>
        </authorList>
    </citation>
    <scope>NUCLEOTIDE SEQUENCE [LARGE SCALE GENOMIC DNA]</scope>
    <source>
        <strain evidence="2 3">Rsf11</strain>
    </source>
</reference>
<dbReference type="InterPro" id="IPR036390">
    <property type="entry name" value="WH_DNA-bd_sf"/>
</dbReference>
<dbReference type="PANTHER" id="PTHR33164">
    <property type="entry name" value="TRANSCRIPTIONAL REGULATOR, MARR FAMILY"/>
    <property type="match status" value="1"/>
</dbReference>
<dbReference type="SUPFAM" id="SSF46785">
    <property type="entry name" value="Winged helix' DNA-binding domain"/>
    <property type="match status" value="1"/>
</dbReference>
<feature type="domain" description="HTH marR-type" evidence="1">
    <location>
        <begin position="9"/>
        <end position="144"/>
    </location>
</feature>
<accession>A0ABV0M636</accession>
<dbReference type="Gene3D" id="1.10.10.10">
    <property type="entry name" value="Winged helix-like DNA-binding domain superfamily/Winged helix DNA-binding domain"/>
    <property type="match status" value="1"/>
</dbReference>
<comment type="caution">
    <text evidence="2">The sequence shown here is derived from an EMBL/GenBank/DDBJ whole genome shotgun (WGS) entry which is preliminary data.</text>
</comment>
<dbReference type="PROSITE" id="PS50995">
    <property type="entry name" value="HTH_MARR_2"/>
    <property type="match status" value="1"/>
</dbReference>
<dbReference type="SMART" id="SM00347">
    <property type="entry name" value="HTH_MARR"/>
    <property type="match status" value="1"/>
</dbReference>
<name>A0ABV0M636_9HYPH</name>
<dbReference type="InterPro" id="IPR000835">
    <property type="entry name" value="HTH_MarR-typ"/>
</dbReference>
<evidence type="ECO:0000313" key="2">
    <source>
        <dbReference type="EMBL" id="MEQ1407333.1"/>
    </source>
</evidence>
<dbReference type="InterPro" id="IPR039422">
    <property type="entry name" value="MarR/SlyA-like"/>
</dbReference>
<dbReference type="InterPro" id="IPR036388">
    <property type="entry name" value="WH-like_DNA-bd_sf"/>
</dbReference>